<evidence type="ECO:0000313" key="1">
    <source>
        <dbReference type="EMBL" id="HDR52399.1"/>
    </source>
</evidence>
<dbReference type="EMBL" id="DSDK01000689">
    <property type="protein sequence ID" value="HDR52399.1"/>
    <property type="molecule type" value="Genomic_DNA"/>
</dbReference>
<name>A0A831PK17_9BACT</name>
<evidence type="ECO:0008006" key="2">
    <source>
        <dbReference type="Google" id="ProtNLM"/>
    </source>
</evidence>
<dbReference type="AlphaFoldDB" id="A0A831PK17"/>
<protein>
    <recommendedName>
        <fullName evidence="2">DUF2281 domain-containing protein</fullName>
    </recommendedName>
</protein>
<gene>
    <name evidence="1" type="ORF">ENN90_12380</name>
</gene>
<organism evidence="1">
    <name type="scientific">Mariniphaga anaerophila</name>
    <dbReference type="NCBI Taxonomy" id="1484053"/>
    <lineage>
        <taxon>Bacteria</taxon>
        <taxon>Pseudomonadati</taxon>
        <taxon>Bacteroidota</taxon>
        <taxon>Bacteroidia</taxon>
        <taxon>Marinilabiliales</taxon>
        <taxon>Prolixibacteraceae</taxon>
        <taxon>Mariniphaga</taxon>
    </lineage>
</organism>
<sequence length="75" mass="8934">MEREVIIDETVKKLNRLPLNKLRQVEDFVDFVMSRTDDKLLVEGIQKLTSDSKAFGYLKHEEDLYSVNDLKEKYR</sequence>
<accession>A0A831PK17</accession>
<comment type="caution">
    <text evidence="1">The sequence shown here is derived from an EMBL/GenBank/DDBJ whole genome shotgun (WGS) entry which is preliminary data.</text>
</comment>
<dbReference type="Proteomes" id="UP000886047">
    <property type="component" value="Unassembled WGS sequence"/>
</dbReference>
<reference evidence="1" key="1">
    <citation type="journal article" date="2020" name="mSystems">
        <title>Genome- and Community-Level Interaction Insights into Carbon Utilization and Element Cycling Functions of Hydrothermarchaeota in Hydrothermal Sediment.</title>
        <authorList>
            <person name="Zhou Z."/>
            <person name="Liu Y."/>
            <person name="Xu W."/>
            <person name="Pan J."/>
            <person name="Luo Z.H."/>
            <person name="Li M."/>
        </authorList>
    </citation>
    <scope>NUCLEOTIDE SEQUENCE [LARGE SCALE GENOMIC DNA]</scope>
    <source>
        <strain evidence="1">SpSt-1217</strain>
    </source>
</reference>
<proteinExistence type="predicted"/>